<name>A0A502JPM3_HAEHA</name>
<reference evidence="1 2" key="1">
    <citation type="submission" date="2019-01" db="EMBL/GenBank/DDBJ databases">
        <title>Comparative genomic analysis identifies haemin-independent Haemophilus haemolyticus: a formal re-classification of Haemophilus intermedius.</title>
        <authorList>
            <person name="Harris T.M."/>
            <person name="Price E.P."/>
            <person name="Sarovich D.S."/>
            <person name="Norskov-Lauritsen N."/>
            <person name="Beissbarth J."/>
            <person name="Chang A.B."/>
            <person name="Smith-Vaughan H.C."/>
        </authorList>
    </citation>
    <scope>NUCLEOTIDE SEQUENCE [LARGE SCALE GENOMIC DNA]</scope>
    <source>
        <strain evidence="1 2">CCUG 30218</strain>
    </source>
</reference>
<accession>A0A502JPM3</accession>
<evidence type="ECO:0000313" key="2">
    <source>
        <dbReference type="Proteomes" id="UP000318695"/>
    </source>
</evidence>
<proteinExistence type="predicted"/>
<comment type="caution">
    <text evidence="1">The sequence shown here is derived from an EMBL/GenBank/DDBJ whole genome shotgun (WGS) entry which is preliminary data.</text>
</comment>
<protein>
    <submittedName>
        <fullName evidence="1">Uncharacterized protein</fullName>
    </submittedName>
</protein>
<dbReference type="Proteomes" id="UP000318695">
    <property type="component" value="Unassembled WGS sequence"/>
</dbReference>
<evidence type="ECO:0000313" key="1">
    <source>
        <dbReference type="EMBL" id="TPH01086.1"/>
    </source>
</evidence>
<dbReference type="EMBL" id="SDPI01000010">
    <property type="protein sequence ID" value="TPH01086.1"/>
    <property type="molecule type" value="Genomic_DNA"/>
</dbReference>
<organism evidence="1 2">
    <name type="scientific">Haemophilus haemolyticus</name>
    <dbReference type="NCBI Taxonomy" id="726"/>
    <lineage>
        <taxon>Bacteria</taxon>
        <taxon>Pseudomonadati</taxon>
        <taxon>Pseudomonadota</taxon>
        <taxon>Gammaproteobacteria</taxon>
        <taxon>Pasteurellales</taxon>
        <taxon>Pasteurellaceae</taxon>
        <taxon>Haemophilus</taxon>
    </lineage>
</organism>
<dbReference type="AlphaFoldDB" id="A0A502JPM3"/>
<dbReference type="RefSeq" id="WP_140578132.1">
    <property type="nucleotide sequence ID" value="NZ_SDPI01000010.1"/>
</dbReference>
<sequence length="76" mass="8715">MRVTLEPTSEYADEATIVMQSKKTEEKHEFNESSAEDKNNIAAKVHLNGRSFLIQETSSLRNNLQKILNNYSDNKN</sequence>
<gene>
    <name evidence="1" type="ORF">EUX54_03235</name>
</gene>